<evidence type="ECO:0000259" key="2">
    <source>
        <dbReference type="Pfam" id="PF13628"/>
    </source>
</evidence>
<dbReference type="PANTHER" id="PTHR38593:SF1">
    <property type="entry name" value="BLR2558 PROTEIN"/>
    <property type="match status" value="1"/>
</dbReference>
<dbReference type="InterPro" id="IPR025419">
    <property type="entry name" value="DUF4142"/>
</dbReference>
<dbReference type="InterPro" id="IPR012347">
    <property type="entry name" value="Ferritin-like"/>
</dbReference>
<dbReference type="EMBL" id="JALMLT010000002">
    <property type="protein sequence ID" value="MDT8758713.1"/>
    <property type="molecule type" value="Genomic_DNA"/>
</dbReference>
<accession>A0ABU3N2D5</accession>
<evidence type="ECO:0000313" key="3">
    <source>
        <dbReference type="EMBL" id="MDT8758713.1"/>
    </source>
</evidence>
<feature type="signal peptide" evidence="1">
    <location>
        <begin position="1"/>
        <end position="17"/>
    </location>
</feature>
<dbReference type="Pfam" id="PF13628">
    <property type="entry name" value="DUF4142"/>
    <property type="match status" value="1"/>
</dbReference>
<sequence>MKKLHLVLGLAPALALAACGGNETANTTTTTDTTVDNSTELPADANAADNVVAADAAASPGQKFANDVGASDYYEIEAGKLAQEKAQAQGLKDFGKLMVEHHTASTEKLKGAGAKASPAITPNPALTVEQEANLEALRKAEGAAFDTAYKTQQVAAHEKALTLVKGYAADGDVPELKKFAGEAEKIVQAHLSKIKGL</sequence>
<dbReference type="PANTHER" id="PTHR38593">
    <property type="entry name" value="BLR2558 PROTEIN"/>
    <property type="match status" value="1"/>
</dbReference>
<evidence type="ECO:0000256" key="1">
    <source>
        <dbReference type="SAM" id="SignalP"/>
    </source>
</evidence>
<keyword evidence="1" id="KW-0732">Signal</keyword>
<comment type="caution">
    <text evidence="3">The sequence shown here is derived from an EMBL/GenBank/DDBJ whole genome shotgun (WGS) entry which is preliminary data.</text>
</comment>
<gene>
    <name evidence="3" type="ORF">MZO42_08385</name>
</gene>
<organism evidence="3">
    <name type="scientific">Sphingomonas psychrotolerans</name>
    <dbReference type="NCBI Taxonomy" id="1327635"/>
    <lineage>
        <taxon>Bacteria</taxon>
        <taxon>Pseudomonadati</taxon>
        <taxon>Pseudomonadota</taxon>
        <taxon>Alphaproteobacteria</taxon>
        <taxon>Sphingomonadales</taxon>
        <taxon>Sphingomonadaceae</taxon>
        <taxon>Sphingomonas</taxon>
    </lineage>
</organism>
<reference evidence="3" key="1">
    <citation type="submission" date="2022-04" db="EMBL/GenBank/DDBJ databases">
        <title>Tomato heritable bacteria conferring resistance against bacterial wilt.</title>
        <authorList>
            <person name="Yin J."/>
        </authorList>
    </citation>
    <scope>NUCLEOTIDE SEQUENCE</scope>
    <source>
        <strain evidence="3">Cra20</strain>
    </source>
</reference>
<protein>
    <submittedName>
        <fullName evidence="3">DUF4142 domain-containing protein</fullName>
    </submittedName>
</protein>
<dbReference type="PROSITE" id="PS51257">
    <property type="entry name" value="PROKAR_LIPOPROTEIN"/>
    <property type="match status" value="1"/>
</dbReference>
<feature type="chain" id="PRO_5045411075" evidence="1">
    <location>
        <begin position="18"/>
        <end position="197"/>
    </location>
</feature>
<name>A0ABU3N2D5_9SPHN</name>
<feature type="domain" description="DUF4142" evidence="2">
    <location>
        <begin position="62"/>
        <end position="196"/>
    </location>
</feature>
<dbReference type="Gene3D" id="1.20.1260.10">
    <property type="match status" value="1"/>
</dbReference>
<proteinExistence type="predicted"/>